<gene>
    <name evidence="1" type="ORF">D3H65_15450</name>
</gene>
<organism evidence="1 2">
    <name type="scientific">Paraflavitalea soli</name>
    <dbReference type="NCBI Taxonomy" id="2315862"/>
    <lineage>
        <taxon>Bacteria</taxon>
        <taxon>Pseudomonadati</taxon>
        <taxon>Bacteroidota</taxon>
        <taxon>Chitinophagia</taxon>
        <taxon>Chitinophagales</taxon>
        <taxon>Chitinophagaceae</taxon>
        <taxon>Paraflavitalea</taxon>
    </lineage>
</organism>
<keyword evidence="2" id="KW-1185">Reference proteome</keyword>
<dbReference type="Proteomes" id="UP000263900">
    <property type="component" value="Chromosome"/>
</dbReference>
<reference evidence="1 2" key="1">
    <citation type="submission" date="2018-09" db="EMBL/GenBank/DDBJ databases">
        <title>Genome sequencing of strain 6GH32-13.</title>
        <authorList>
            <person name="Weon H.-Y."/>
            <person name="Heo J."/>
            <person name="Kwon S.-W."/>
        </authorList>
    </citation>
    <scope>NUCLEOTIDE SEQUENCE [LARGE SCALE GENOMIC DNA]</scope>
    <source>
        <strain evidence="1 2">5GH32-13</strain>
    </source>
</reference>
<proteinExistence type="predicted"/>
<dbReference type="AlphaFoldDB" id="A0A3B7MPQ5"/>
<evidence type="ECO:0000313" key="2">
    <source>
        <dbReference type="Proteomes" id="UP000263900"/>
    </source>
</evidence>
<accession>A0A3B7MPQ5</accession>
<protein>
    <submittedName>
        <fullName evidence="1">Uncharacterized protein</fullName>
    </submittedName>
</protein>
<name>A0A3B7MPQ5_9BACT</name>
<sequence>MMHVTGTATYVEIGSYGKMNQKVSDQQRIKIMPAAFFIWDQVWGPLYSENRGKSSTRYCILLCGIQINLFFSIGKVNTSSEYNSDCTYPVGS</sequence>
<dbReference type="KEGG" id="pseg:D3H65_15450"/>
<evidence type="ECO:0000313" key="1">
    <source>
        <dbReference type="EMBL" id="AXY75293.1"/>
    </source>
</evidence>
<dbReference type="EMBL" id="CP032157">
    <property type="protein sequence ID" value="AXY75293.1"/>
    <property type="molecule type" value="Genomic_DNA"/>
</dbReference>